<evidence type="ECO:0000256" key="4">
    <source>
        <dbReference type="ARBA" id="ARBA00023242"/>
    </source>
</evidence>
<dbReference type="Proteomes" id="UP001054857">
    <property type="component" value="Unassembled WGS sequence"/>
</dbReference>
<organism evidence="7 8">
    <name type="scientific">Astrephomene gubernaculifera</name>
    <dbReference type="NCBI Taxonomy" id="47775"/>
    <lineage>
        <taxon>Eukaryota</taxon>
        <taxon>Viridiplantae</taxon>
        <taxon>Chlorophyta</taxon>
        <taxon>core chlorophytes</taxon>
        <taxon>Chlorophyceae</taxon>
        <taxon>CS clade</taxon>
        <taxon>Chlamydomonadales</taxon>
        <taxon>Astrephomenaceae</taxon>
        <taxon>Astrephomene</taxon>
    </lineage>
</organism>
<feature type="region of interest" description="Disordered" evidence="6">
    <location>
        <begin position="1"/>
        <end position="173"/>
    </location>
</feature>
<comment type="caution">
    <text evidence="7">The sequence shown here is derived from an EMBL/GenBank/DDBJ whole genome shotgun (WGS) entry which is preliminary data.</text>
</comment>
<gene>
    <name evidence="7" type="ORF">Agub_g9949</name>
</gene>
<protein>
    <recommendedName>
        <fullName evidence="5">Bystin</fullName>
    </recommendedName>
</protein>
<dbReference type="GO" id="GO:0005737">
    <property type="term" value="C:cytoplasm"/>
    <property type="evidence" value="ECO:0007669"/>
    <property type="project" value="TreeGrafter"/>
</dbReference>
<dbReference type="InterPro" id="IPR007955">
    <property type="entry name" value="Bystin"/>
</dbReference>
<evidence type="ECO:0000256" key="2">
    <source>
        <dbReference type="ARBA" id="ARBA00007114"/>
    </source>
</evidence>
<evidence type="ECO:0000256" key="6">
    <source>
        <dbReference type="SAM" id="MobiDB-lite"/>
    </source>
</evidence>
<comment type="similarity">
    <text evidence="2">Belongs to the bystin family.</text>
</comment>
<feature type="region of interest" description="Disordered" evidence="6">
    <location>
        <begin position="214"/>
        <end position="245"/>
    </location>
</feature>
<dbReference type="GO" id="GO:0030688">
    <property type="term" value="C:preribosome, small subunit precursor"/>
    <property type="evidence" value="ECO:0007669"/>
    <property type="project" value="TreeGrafter"/>
</dbReference>
<keyword evidence="8" id="KW-1185">Reference proteome</keyword>
<keyword evidence="4" id="KW-0539">Nucleus</keyword>
<dbReference type="Gene3D" id="1.25.40.480">
    <property type="match status" value="1"/>
</dbReference>
<reference evidence="7 8" key="1">
    <citation type="journal article" date="2021" name="Sci. Rep.">
        <title>Genome sequencing of the multicellular alga Astrephomene provides insights into convergent evolution of germ-soma differentiation.</title>
        <authorList>
            <person name="Yamashita S."/>
            <person name="Yamamoto K."/>
            <person name="Matsuzaki R."/>
            <person name="Suzuki S."/>
            <person name="Yamaguchi H."/>
            <person name="Hirooka S."/>
            <person name="Minakuchi Y."/>
            <person name="Miyagishima S."/>
            <person name="Kawachi M."/>
            <person name="Toyoda A."/>
            <person name="Nozaki H."/>
        </authorList>
    </citation>
    <scope>NUCLEOTIDE SEQUENCE [LARGE SCALE GENOMIC DNA]</scope>
    <source>
        <strain evidence="7 8">NIES-4017</strain>
    </source>
</reference>
<sequence length="550" mass="60346">MPKKARVRKPKHRKSLHEQIEDPQSYGVRTRPRAEKKRRRAEEEEEELLDVKMSGRILKAAREQQQELDAEELFDLDHDDEDDEDEQEQGAGSKQQKKRVDPQAAMRAAMARLGGGKASGAAATAADSSDDEADSDSGSDGLPARPVTGPRGGRLPATNDDADLYDNGEDADVEVDPEDERALAAFMAPGAAAYQQTSLADLIVARLRERQAEQGLRRLPGQEGEEGEGEEDGEAGPSAAGAGGMEGLEPRVVEVYRGVGKLLSRFTAGTVPKAFKIIPNLRNWEEVLYLTDPDSWSPHAVYQATRLFVSNLNARLAQRFLALVLLPRVRAEIRQHKRLHFALFQALRKATYKPGAFYKGLLLPLCQSRTCTLREAVIFTSVLKRASLPVLHSAAALLRLAQLDYCGTTSFFMRVLLDKKYALPYRVIDALVDHFVRFADDERQMPVVWHQTLLCFVQRYKAEVRPADMAALRALCGKQHHPKVTPEVLRELDHSGGGRGQAGQAAGAAPMSVLSGAAAAAVAGAVGRSKVGQNVVENVRDLPPVLMMED</sequence>
<dbReference type="EMBL" id="BMAR01000022">
    <property type="protein sequence ID" value="GFR48122.1"/>
    <property type="molecule type" value="Genomic_DNA"/>
</dbReference>
<evidence type="ECO:0000313" key="7">
    <source>
        <dbReference type="EMBL" id="GFR48122.1"/>
    </source>
</evidence>
<feature type="compositionally biased region" description="Acidic residues" evidence="6">
    <location>
        <begin position="160"/>
        <end position="173"/>
    </location>
</feature>
<dbReference type="AlphaFoldDB" id="A0AAD3DVY8"/>
<dbReference type="GO" id="GO:0005730">
    <property type="term" value="C:nucleolus"/>
    <property type="evidence" value="ECO:0007669"/>
    <property type="project" value="UniProtKB-SubCell"/>
</dbReference>
<evidence type="ECO:0000256" key="5">
    <source>
        <dbReference type="ARBA" id="ARBA00074032"/>
    </source>
</evidence>
<evidence type="ECO:0000256" key="1">
    <source>
        <dbReference type="ARBA" id="ARBA00004604"/>
    </source>
</evidence>
<evidence type="ECO:0000313" key="8">
    <source>
        <dbReference type="Proteomes" id="UP001054857"/>
    </source>
</evidence>
<feature type="compositionally biased region" description="Basic residues" evidence="6">
    <location>
        <begin position="30"/>
        <end position="39"/>
    </location>
</feature>
<dbReference type="Pfam" id="PF05291">
    <property type="entry name" value="Bystin"/>
    <property type="match status" value="1"/>
</dbReference>
<proteinExistence type="inferred from homology"/>
<dbReference type="PANTHER" id="PTHR12821">
    <property type="entry name" value="BYSTIN"/>
    <property type="match status" value="1"/>
</dbReference>
<comment type="subcellular location">
    <subcellularLocation>
        <location evidence="1">Nucleus</location>
        <location evidence="1">Nucleolus</location>
    </subcellularLocation>
</comment>
<accession>A0AAD3DVY8</accession>
<name>A0AAD3DVY8_9CHLO</name>
<feature type="compositionally biased region" description="Acidic residues" evidence="6">
    <location>
        <begin position="223"/>
        <end position="234"/>
    </location>
</feature>
<dbReference type="GO" id="GO:0006364">
    <property type="term" value="P:rRNA processing"/>
    <property type="evidence" value="ECO:0007669"/>
    <property type="project" value="TreeGrafter"/>
</dbReference>
<feature type="compositionally biased region" description="Acidic residues" evidence="6">
    <location>
        <begin position="128"/>
        <end position="137"/>
    </location>
</feature>
<feature type="compositionally biased region" description="Basic residues" evidence="6">
    <location>
        <begin position="1"/>
        <end position="15"/>
    </location>
</feature>
<feature type="compositionally biased region" description="Acidic residues" evidence="6">
    <location>
        <begin position="66"/>
        <end position="88"/>
    </location>
</feature>
<evidence type="ECO:0000256" key="3">
    <source>
        <dbReference type="ARBA" id="ARBA00022517"/>
    </source>
</evidence>
<dbReference type="PANTHER" id="PTHR12821:SF0">
    <property type="entry name" value="BYSTIN"/>
    <property type="match status" value="1"/>
</dbReference>
<dbReference type="GO" id="GO:0030515">
    <property type="term" value="F:snoRNA binding"/>
    <property type="evidence" value="ECO:0007669"/>
    <property type="project" value="TreeGrafter"/>
</dbReference>
<keyword evidence="3" id="KW-0690">Ribosome biogenesis</keyword>
<dbReference type="FunFam" id="1.25.40.480:FF:000001">
    <property type="entry name" value="Bystin (51.6 kD)-like"/>
    <property type="match status" value="1"/>
</dbReference>